<proteinExistence type="predicted"/>
<dbReference type="Gene3D" id="1.20.120.160">
    <property type="entry name" value="HPT domain"/>
    <property type="match status" value="1"/>
</dbReference>
<protein>
    <recommendedName>
        <fullName evidence="3">HPt domain-containing protein</fullName>
    </recommendedName>
</protein>
<reference evidence="1 2" key="1">
    <citation type="submission" date="2013-09" db="EMBL/GenBank/DDBJ databases">
        <authorList>
            <consortium name="DOE Joint Genome Institute"/>
            <person name="Klenk H.-P."/>
            <person name="Huntemann M."/>
            <person name="Han J."/>
            <person name="Chen A."/>
            <person name="Kyrpides N."/>
            <person name="Mavromatis K."/>
            <person name="Markowitz V."/>
            <person name="Palaniappan K."/>
            <person name="Ivanova N."/>
            <person name="Schaumberg A."/>
            <person name="Pati A."/>
            <person name="Liolios K."/>
            <person name="Nordberg H.P."/>
            <person name="Cantor M.N."/>
            <person name="Hua S.X."/>
            <person name="Woyke T."/>
        </authorList>
    </citation>
    <scope>NUCLEOTIDE SEQUENCE [LARGE SCALE GENOMIC DNA]</scope>
    <source>
        <strain evidence="1 2">DSM 14336</strain>
    </source>
</reference>
<evidence type="ECO:0008006" key="3">
    <source>
        <dbReference type="Google" id="ProtNLM"/>
    </source>
</evidence>
<name>V9VWP1_9RHOB</name>
<dbReference type="GO" id="GO:0000160">
    <property type="term" value="P:phosphorelay signal transduction system"/>
    <property type="evidence" value="ECO:0007669"/>
    <property type="project" value="InterPro"/>
</dbReference>
<sequence length="129" mass="14230">MNVVANILTVMHSETVRLDPDKLSSLYDQLGEAGAEDVVCRAVEEMAVRLTHCERLWRQNDMVSLRKSARSLIAMADQIGMTALTAIARDATVAIDAEDAPAVAAILFRLMRVGERSLTAVWDQQDMTI</sequence>
<dbReference type="Proteomes" id="UP000018780">
    <property type="component" value="Chromosome"/>
</dbReference>
<dbReference type="PATRIC" id="fig|999552.6.peg.3685"/>
<dbReference type="STRING" id="999552.METH_18620"/>
<dbReference type="InterPro" id="IPR036641">
    <property type="entry name" value="HPT_dom_sf"/>
</dbReference>
<evidence type="ECO:0000313" key="2">
    <source>
        <dbReference type="Proteomes" id="UP000018780"/>
    </source>
</evidence>
<gene>
    <name evidence="1" type="ORF">METH_18620</name>
</gene>
<dbReference type="AlphaFoldDB" id="V9VWP1"/>
<dbReference type="EMBL" id="CP006773">
    <property type="protein sequence ID" value="AHD02358.1"/>
    <property type="molecule type" value="Genomic_DNA"/>
</dbReference>
<evidence type="ECO:0000313" key="1">
    <source>
        <dbReference type="EMBL" id="AHD02358.1"/>
    </source>
</evidence>
<dbReference type="SUPFAM" id="SSF47226">
    <property type="entry name" value="Histidine-containing phosphotransfer domain, HPT domain"/>
    <property type="match status" value="1"/>
</dbReference>
<dbReference type="HOGENOM" id="CLU_143521_0_0_5"/>
<keyword evidence="2" id="KW-1185">Reference proteome</keyword>
<accession>V9VWP1</accession>
<organism evidence="1 2">
    <name type="scientific">Leisingera methylohalidivorans DSM 14336</name>
    <dbReference type="NCBI Taxonomy" id="999552"/>
    <lineage>
        <taxon>Bacteria</taxon>
        <taxon>Pseudomonadati</taxon>
        <taxon>Pseudomonadota</taxon>
        <taxon>Alphaproteobacteria</taxon>
        <taxon>Rhodobacterales</taxon>
        <taxon>Roseobacteraceae</taxon>
        <taxon>Leisingera</taxon>
    </lineage>
</organism>
<dbReference type="KEGG" id="lmd:METH_18620"/>